<evidence type="ECO:0000313" key="2">
    <source>
        <dbReference type="Proteomes" id="UP000288805"/>
    </source>
</evidence>
<dbReference type="Proteomes" id="UP000288805">
    <property type="component" value="Unassembled WGS sequence"/>
</dbReference>
<comment type="caution">
    <text evidence="1">The sequence shown here is derived from an EMBL/GenBank/DDBJ whole genome shotgun (WGS) entry which is preliminary data.</text>
</comment>
<evidence type="ECO:0008006" key="3">
    <source>
        <dbReference type="Google" id="ProtNLM"/>
    </source>
</evidence>
<proteinExistence type="predicted"/>
<dbReference type="EMBL" id="QGNW01000274">
    <property type="protein sequence ID" value="RVW79849.1"/>
    <property type="molecule type" value="Genomic_DNA"/>
</dbReference>
<reference evidence="1 2" key="1">
    <citation type="journal article" date="2018" name="PLoS Genet.">
        <title>Population sequencing reveals clonal diversity and ancestral inbreeding in the grapevine cultivar Chardonnay.</title>
        <authorList>
            <person name="Roach M.J."/>
            <person name="Johnson D.L."/>
            <person name="Bohlmann J."/>
            <person name="van Vuuren H.J."/>
            <person name="Jones S.J."/>
            <person name="Pretorius I.S."/>
            <person name="Schmidt S.A."/>
            <person name="Borneman A.R."/>
        </authorList>
    </citation>
    <scope>NUCLEOTIDE SEQUENCE [LARGE SCALE GENOMIC DNA]</scope>
    <source>
        <strain evidence="2">cv. Chardonnay</strain>
        <tissue evidence="1">Leaf</tissue>
    </source>
</reference>
<gene>
    <name evidence="1" type="ORF">CK203_047619</name>
</gene>
<dbReference type="AlphaFoldDB" id="A0A438H622"/>
<sequence>MESKSFEISVEEVGGKLRGIILEKSRGFSSWIRFGEFNLRCLLDEVEACCGVEACCKEERFRRGAKSQVEEGRSFRLERRSSEARRFIICSVRDVEAKRLCLVFPEGRGILRVRANKSSEEQAKVEDERRTFVEVAKAKAGRLGDSVWLQLRGSNLRSKEEQLGRNLVGRWGEEWAFFGRICGCKGSREGVKREGSALEDKVFSLEKWGPEAGCFRGGVQANQYWWARLLVRSEGKDLPRTLQLVVGASCFAIQLWWEVPPWVTTVVLMHKKERSKAQTKAAQAQTQTAKDGAVCFSGKVGVREKGVDSNLHVVGMVGITGAVAGKDGRGKALVEERHPFPDDGEGLSRGRSGPKVYWVGFDKERGSPTFGAQEPISMCLKRGGLTTLKGLRVDQNLMALGVVGSVEEGQPGSPNLSKRGLTQATNAGALKGLRAPEVKISGLEWSLNEDSRRVGSTAQA</sequence>
<organism evidence="1 2">
    <name type="scientific">Vitis vinifera</name>
    <name type="common">Grape</name>
    <dbReference type="NCBI Taxonomy" id="29760"/>
    <lineage>
        <taxon>Eukaryota</taxon>
        <taxon>Viridiplantae</taxon>
        <taxon>Streptophyta</taxon>
        <taxon>Embryophyta</taxon>
        <taxon>Tracheophyta</taxon>
        <taxon>Spermatophyta</taxon>
        <taxon>Magnoliopsida</taxon>
        <taxon>eudicotyledons</taxon>
        <taxon>Gunneridae</taxon>
        <taxon>Pentapetalae</taxon>
        <taxon>rosids</taxon>
        <taxon>Vitales</taxon>
        <taxon>Vitaceae</taxon>
        <taxon>Viteae</taxon>
        <taxon>Vitis</taxon>
    </lineage>
</organism>
<evidence type="ECO:0000313" key="1">
    <source>
        <dbReference type="EMBL" id="RVW79849.1"/>
    </source>
</evidence>
<accession>A0A438H622</accession>
<name>A0A438H622_VITVI</name>
<protein>
    <recommendedName>
        <fullName evidence="3">DUF4283 domain-containing protein</fullName>
    </recommendedName>
</protein>